<dbReference type="Pfam" id="PF00083">
    <property type="entry name" value="Sugar_tr"/>
    <property type="match status" value="1"/>
</dbReference>
<feature type="transmembrane region" description="Helical" evidence="5">
    <location>
        <begin position="501"/>
        <end position="520"/>
    </location>
</feature>
<comment type="subcellular location">
    <subcellularLocation>
        <location evidence="1">Membrane</location>
        <topology evidence="1">Multi-pass membrane protein</topology>
    </subcellularLocation>
</comment>
<dbReference type="OrthoDB" id="6884957at2759"/>
<feature type="transmembrane region" description="Helical" evidence="5">
    <location>
        <begin position="355"/>
        <end position="374"/>
    </location>
</feature>
<evidence type="ECO:0000256" key="2">
    <source>
        <dbReference type="ARBA" id="ARBA00022692"/>
    </source>
</evidence>
<feature type="transmembrane region" description="Helical" evidence="5">
    <location>
        <begin position="473"/>
        <end position="495"/>
    </location>
</feature>
<keyword evidence="3 5" id="KW-1133">Transmembrane helix</keyword>
<evidence type="ECO:0000256" key="5">
    <source>
        <dbReference type="SAM" id="Phobius"/>
    </source>
</evidence>
<feature type="domain" description="Major facilitator superfamily (MFS) profile" evidence="6">
    <location>
        <begin position="103"/>
        <end position="525"/>
    </location>
</feature>
<dbReference type="RefSeq" id="XP_030829425.1">
    <property type="nucleotide sequence ID" value="XM_030973565.1"/>
</dbReference>
<evidence type="ECO:0000256" key="4">
    <source>
        <dbReference type="ARBA" id="ARBA00023136"/>
    </source>
</evidence>
<keyword evidence="4 5" id="KW-0472">Membrane</keyword>
<feature type="transmembrane region" description="Helical" evidence="5">
    <location>
        <begin position="157"/>
        <end position="177"/>
    </location>
</feature>
<keyword evidence="8" id="KW-1185">Reference proteome</keyword>
<feature type="transmembrane region" description="Helical" evidence="5">
    <location>
        <begin position="441"/>
        <end position="461"/>
    </location>
</feature>
<accession>A0A7M7ST33</accession>
<feature type="transmembrane region" description="Helical" evidence="5">
    <location>
        <begin position="416"/>
        <end position="435"/>
    </location>
</feature>
<dbReference type="CDD" id="cd17317">
    <property type="entry name" value="MFS_SLC22"/>
    <property type="match status" value="1"/>
</dbReference>
<dbReference type="Gene3D" id="1.20.1250.20">
    <property type="entry name" value="MFS general substrate transporter like domains"/>
    <property type="match status" value="1"/>
</dbReference>
<organism evidence="7 8">
    <name type="scientific">Strongylocentrotus purpuratus</name>
    <name type="common">Purple sea urchin</name>
    <dbReference type="NCBI Taxonomy" id="7668"/>
    <lineage>
        <taxon>Eukaryota</taxon>
        <taxon>Metazoa</taxon>
        <taxon>Echinodermata</taxon>
        <taxon>Eleutherozoa</taxon>
        <taxon>Echinozoa</taxon>
        <taxon>Echinoidea</taxon>
        <taxon>Euechinoidea</taxon>
        <taxon>Echinacea</taxon>
        <taxon>Camarodonta</taxon>
        <taxon>Echinidea</taxon>
        <taxon>Strongylocentrotidae</taxon>
        <taxon>Strongylocentrotus</taxon>
    </lineage>
</organism>
<evidence type="ECO:0000256" key="3">
    <source>
        <dbReference type="ARBA" id="ARBA00022989"/>
    </source>
</evidence>
<evidence type="ECO:0000313" key="7">
    <source>
        <dbReference type="EnsemblMetazoa" id="XP_030829424"/>
    </source>
</evidence>
<feature type="transmembrane region" description="Helical" evidence="5">
    <location>
        <begin position="186"/>
        <end position="205"/>
    </location>
</feature>
<proteinExistence type="predicted"/>
<dbReference type="SUPFAM" id="SSF103473">
    <property type="entry name" value="MFS general substrate transporter"/>
    <property type="match status" value="1"/>
</dbReference>
<evidence type="ECO:0000313" key="8">
    <source>
        <dbReference type="Proteomes" id="UP000007110"/>
    </source>
</evidence>
<dbReference type="Proteomes" id="UP000007110">
    <property type="component" value="Unassembled WGS sequence"/>
</dbReference>
<dbReference type="InterPro" id="IPR020846">
    <property type="entry name" value="MFS_dom"/>
</dbReference>
<dbReference type="GeneID" id="754631"/>
<protein>
    <recommendedName>
        <fullName evidence="6">Major facilitator superfamily (MFS) profile domain-containing protein</fullName>
    </recommendedName>
</protein>
<dbReference type="OMA" id="THREVCT"/>
<feature type="transmembrane region" description="Helical" evidence="5">
    <location>
        <begin position="211"/>
        <end position="231"/>
    </location>
</feature>
<keyword evidence="2 5" id="KW-0812">Transmembrane</keyword>
<dbReference type="InParanoid" id="A0A7M7ST33"/>
<dbReference type="GO" id="GO:0016020">
    <property type="term" value="C:membrane"/>
    <property type="evidence" value="ECO:0007669"/>
    <property type="project" value="UniProtKB-SubCell"/>
</dbReference>
<dbReference type="PANTHER" id="PTHR24064">
    <property type="entry name" value="SOLUTE CARRIER FAMILY 22 MEMBER"/>
    <property type="match status" value="1"/>
</dbReference>
<feature type="transmembrane region" description="Helical" evidence="5">
    <location>
        <begin position="386"/>
        <end position="404"/>
    </location>
</feature>
<dbReference type="InterPro" id="IPR005828">
    <property type="entry name" value="MFS_sugar_transport-like"/>
</dbReference>
<dbReference type="PROSITE" id="PS50850">
    <property type="entry name" value="MFS"/>
    <property type="match status" value="1"/>
</dbReference>
<evidence type="ECO:0000259" key="6">
    <source>
        <dbReference type="PROSITE" id="PS50850"/>
    </source>
</evidence>
<evidence type="ECO:0000256" key="1">
    <source>
        <dbReference type="ARBA" id="ARBA00004141"/>
    </source>
</evidence>
<sequence>MMKEEERKFDNVLIELGEFGRYQIWVYNLLCLFEFIAPWQILVFMFLSGEADHWCKIPEWDSVDCGSYGFNTSRECALEKREVGIPWDYSNDSQTEKVYSSCIRYNTSGADFSPDLDLQESNTFSCDAGWVYDNQETKERTVEQDFNLVCGLGYQSALAQSLFFAGTAAGSLAFGLFSDRYGRHQTLFTCTTAIIISGTALSFSVNIWMFMVLRMITGAFTIGMFQSAFVLANEMIGPSKRAIAGNVIWIHFALGYMLLSLLAFYVRNWRHLQLIVSLLPAALLFIYVLAPESPRWLLSKGRVREATEIMRKLGKVNGAEIKETFNLDNVKTDMKVEGGGDQGLIELLRRPRLRLYTLNLMFQLSVNTVVYYGISMSTDSLGVNKYIAFAIAGAVEIPAIFCVIRPLEKWGRRPVYIFFMALSGAAILATIFIPFGIGRAAVAMIGKFAITSSFCIVYLHACEIIPTPVRVSALGMCTLCSNMSNILAPLILLLSKIWNPFPPVIFGCFAFIGAGTSYFLPETRGKKIPETIEEGENIGWEAAPRIKSHVVNSSKYSDIDYHKAGEEMNETQSPI</sequence>
<reference evidence="7" key="2">
    <citation type="submission" date="2021-01" db="UniProtKB">
        <authorList>
            <consortium name="EnsemblMetazoa"/>
        </authorList>
    </citation>
    <scope>IDENTIFICATION</scope>
</reference>
<dbReference type="EnsemblMetazoa" id="XM_030973564">
    <property type="protein sequence ID" value="XP_030829424"/>
    <property type="gene ID" value="LOC754631"/>
</dbReference>
<dbReference type="GO" id="GO:0022857">
    <property type="term" value="F:transmembrane transporter activity"/>
    <property type="evidence" value="ECO:0007669"/>
    <property type="project" value="InterPro"/>
</dbReference>
<feature type="transmembrane region" description="Helical" evidence="5">
    <location>
        <begin position="24"/>
        <end position="47"/>
    </location>
</feature>
<dbReference type="AlphaFoldDB" id="A0A7M7ST33"/>
<feature type="transmembrane region" description="Helical" evidence="5">
    <location>
        <begin position="243"/>
        <end position="266"/>
    </location>
</feature>
<reference evidence="8" key="1">
    <citation type="submission" date="2015-02" db="EMBL/GenBank/DDBJ databases">
        <title>Genome sequencing for Strongylocentrotus purpuratus.</title>
        <authorList>
            <person name="Murali S."/>
            <person name="Liu Y."/>
            <person name="Vee V."/>
            <person name="English A."/>
            <person name="Wang M."/>
            <person name="Skinner E."/>
            <person name="Han Y."/>
            <person name="Muzny D.M."/>
            <person name="Worley K.C."/>
            <person name="Gibbs R.A."/>
        </authorList>
    </citation>
    <scope>NUCLEOTIDE SEQUENCE</scope>
</reference>
<dbReference type="EnsemblMetazoa" id="XM_030973565">
    <property type="protein sequence ID" value="XP_030829425"/>
    <property type="gene ID" value="LOC754631"/>
</dbReference>
<dbReference type="RefSeq" id="XP_030829424.1">
    <property type="nucleotide sequence ID" value="XM_030973564.1"/>
</dbReference>
<feature type="transmembrane region" description="Helical" evidence="5">
    <location>
        <begin position="272"/>
        <end position="290"/>
    </location>
</feature>
<dbReference type="KEGG" id="spu:754631"/>
<dbReference type="InterPro" id="IPR036259">
    <property type="entry name" value="MFS_trans_sf"/>
</dbReference>
<name>A0A7M7ST33_STRPU</name>